<evidence type="ECO:0000313" key="3">
    <source>
        <dbReference type="EMBL" id="CAB4541727.1"/>
    </source>
</evidence>
<evidence type="ECO:0000313" key="4">
    <source>
        <dbReference type="EMBL" id="CAB4905920.1"/>
    </source>
</evidence>
<sequence length="130" mass="13525">MSDSENADSALTPEIVDQGPEEGVAGFDFGSMMEMAQNMQQQAVEAQQQLASTQLVGSAGGGVVSVTLNGHLHLVGLRIDPAAVDAEDLSILEDLIRAAWQDAYDQVAQLQAQVDPMAGMGDIGDLLGGL</sequence>
<dbReference type="InterPro" id="IPR004401">
    <property type="entry name" value="YbaB/EbfC"/>
</dbReference>
<keyword evidence="1" id="KW-0238">DNA-binding</keyword>
<gene>
    <name evidence="3" type="ORF">UFOPK1358_01064</name>
    <name evidence="4" type="ORF">UFOPK3519_01101</name>
</gene>
<evidence type="ECO:0000256" key="2">
    <source>
        <dbReference type="SAM" id="MobiDB-lite"/>
    </source>
</evidence>
<dbReference type="AlphaFoldDB" id="A0A6J6BSU7"/>
<reference evidence="3" key="1">
    <citation type="submission" date="2020-05" db="EMBL/GenBank/DDBJ databases">
        <authorList>
            <person name="Chiriac C."/>
            <person name="Salcher M."/>
            <person name="Ghai R."/>
            <person name="Kavagutti S V."/>
        </authorList>
    </citation>
    <scope>NUCLEOTIDE SEQUENCE</scope>
</reference>
<feature type="region of interest" description="Disordered" evidence="2">
    <location>
        <begin position="1"/>
        <end position="22"/>
    </location>
</feature>
<dbReference type="GO" id="GO:0005829">
    <property type="term" value="C:cytosol"/>
    <property type="evidence" value="ECO:0007669"/>
    <property type="project" value="TreeGrafter"/>
</dbReference>
<dbReference type="GO" id="GO:0003677">
    <property type="term" value="F:DNA binding"/>
    <property type="evidence" value="ECO:0007669"/>
    <property type="project" value="UniProtKB-KW"/>
</dbReference>
<name>A0A6J6BSU7_9ZZZZ</name>
<dbReference type="SUPFAM" id="SSF82607">
    <property type="entry name" value="YbaB-like"/>
    <property type="match status" value="1"/>
</dbReference>
<dbReference type="HAMAP" id="MF_00274">
    <property type="entry name" value="DNA_YbaB_EbfC"/>
    <property type="match status" value="1"/>
</dbReference>
<proteinExistence type="inferred from homology"/>
<dbReference type="Pfam" id="PF02575">
    <property type="entry name" value="YbaB_DNA_bd"/>
    <property type="match status" value="1"/>
</dbReference>
<dbReference type="InterPro" id="IPR036894">
    <property type="entry name" value="YbaB-like_sf"/>
</dbReference>
<dbReference type="PANTHER" id="PTHR33449">
    <property type="entry name" value="NUCLEOID-ASSOCIATED PROTEIN YBAB"/>
    <property type="match status" value="1"/>
</dbReference>
<evidence type="ECO:0000256" key="1">
    <source>
        <dbReference type="ARBA" id="ARBA00023125"/>
    </source>
</evidence>
<dbReference type="NCBIfam" id="TIGR00103">
    <property type="entry name" value="DNA_YbaB_EbfC"/>
    <property type="match status" value="1"/>
</dbReference>
<organism evidence="3">
    <name type="scientific">freshwater metagenome</name>
    <dbReference type="NCBI Taxonomy" id="449393"/>
    <lineage>
        <taxon>unclassified sequences</taxon>
        <taxon>metagenomes</taxon>
        <taxon>ecological metagenomes</taxon>
    </lineage>
</organism>
<dbReference type="Gene3D" id="3.30.1310.10">
    <property type="entry name" value="Nucleoid-associated protein YbaB-like domain"/>
    <property type="match status" value="1"/>
</dbReference>
<protein>
    <submittedName>
        <fullName evidence="3">Unannotated protein</fullName>
    </submittedName>
</protein>
<accession>A0A6J6BSU7</accession>
<dbReference type="EMBL" id="CAFBMG010000084">
    <property type="protein sequence ID" value="CAB4905920.1"/>
    <property type="molecule type" value="Genomic_DNA"/>
</dbReference>
<dbReference type="PANTHER" id="PTHR33449:SF1">
    <property type="entry name" value="NUCLEOID-ASSOCIATED PROTEIN YBAB"/>
    <property type="match status" value="1"/>
</dbReference>
<dbReference type="EMBL" id="CAEZSF010000096">
    <property type="protein sequence ID" value="CAB4541727.1"/>
    <property type="molecule type" value="Genomic_DNA"/>
</dbReference>